<protein>
    <submittedName>
        <fullName evidence="2">Uncharacterized protein</fullName>
    </submittedName>
</protein>
<evidence type="ECO:0000313" key="2">
    <source>
        <dbReference type="EMBL" id="PFV35755.1"/>
    </source>
</evidence>
<feature type="coiled-coil region" evidence="1">
    <location>
        <begin position="105"/>
        <end position="146"/>
    </location>
</feature>
<dbReference type="SUPFAM" id="SSF90257">
    <property type="entry name" value="Myosin rod fragments"/>
    <property type="match status" value="1"/>
</dbReference>
<dbReference type="RefSeq" id="WP_098205354.1">
    <property type="nucleotide sequence ID" value="NZ_CAKJXA010000026.1"/>
</dbReference>
<dbReference type="Proteomes" id="UP000223366">
    <property type="component" value="Unassembled WGS sequence"/>
</dbReference>
<proteinExistence type="predicted"/>
<organism evidence="2 3">
    <name type="scientific">Bacillus thuringiensis</name>
    <dbReference type="NCBI Taxonomy" id="1428"/>
    <lineage>
        <taxon>Bacteria</taxon>
        <taxon>Bacillati</taxon>
        <taxon>Bacillota</taxon>
        <taxon>Bacilli</taxon>
        <taxon>Bacillales</taxon>
        <taxon>Bacillaceae</taxon>
        <taxon>Bacillus</taxon>
        <taxon>Bacillus cereus group</taxon>
    </lineage>
</organism>
<dbReference type="InterPro" id="IPR036388">
    <property type="entry name" value="WH-like_DNA-bd_sf"/>
</dbReference>
<sequence length="172" mass="18931">MMNHDEVLSMLTENEKKIFNYIKETASEQGGSVKASMSKMGEATGLSEATAHRAVKKLRKLGIIGIVPSLEKAESNEIVYYGSSVDESQQIMDIMKQAGQLTSGLNRLESVLKTKEESLEKIQREKAELEQQVHALRQELATVRAQQSGIDSNKIISSQSLGDGTTAYIVKD</sequence>
<comment type="caution">
    <text evidence="2">The sequence shown here is derived from an EMBL/GenBank/DDBJ whole genome shotgun (WGS) entry which is preliminary data.</text>
</comment>
<dbReference type="EMBL" id="NVDU01000003">
    <property type="protein sequence ID" value="PFV35755.1"/>
    <property type="molecule type" value="Genomic_DNA"/>
</dbReference>
<reference evidence="2 3" key="1">
    <citation type="submission" date="2017-09" db="EMBL/GenBank/DDBJ databases">
        <title>Large-scale bioinformatics analysis of Bacillus genomes uncovers conserved roles of natural products in bacterial physiology.</title>
        <authorList>
            <consortium name="Agbiome Team Llc"/>
            <person name="Bleich R.M."/>
            <person name="Grubbs K.J."/>
            <person name="Santa Maria K.C."/>
            <person name="Allen S.E."/>
            <person name="Farag S."/>
            <person name="Shank E.A."/>
            <person name="Bowers A."/>
        </authorList>
    </citation>
    <scope>NUCLEOTIDE SEQUENCE [LARGE SCALE GENOMIC DNA]</scope>
    <source>
        <strain evidence="2 3">AFS060060</strain>
    </source>
</reference>
<gene>
    <name evidence="2" type="ORF">COK99_01660</name>
</gene>
<dbReference type="AlphaFoldDB" id="A0A9X7BTI6"/>
<name>A0A9X7BTI6_BACTU</name>
<keyword evidence="1" id="KW-0175">Coiled coil</keyword>
<dbReference type="Gene3D" id="1.10.10.10">
    <property type="entry name" value="Winged helix-like DNA-binding domain superfamily/Winged helix DNA-binding domain"/>
    <property type="match status" value="1"/>
</dbReference>
<evidence type="ECO:0000256" key="1">
    <source>
        <dbReference type="SAM" id="Coils"/>
    </source>
</evidence>
<evidence type="ECO:0000313" key="3">
    <source>
        <dbReference type="Proteomes" id="UP000223366"/>
    </source>
</evidence>
<accession>A0A9X7BTI6</accession>